<dbReference type="HOGENOM" id="CLU_021920_1_0_1"/>
<feature type="coiled-coil region" evidence="1">
    <location>
        <begin position="283"/>
        <end position="310"/>
    </location>
</feature>
<feature type="compositionally biased region" description="Polar residues" evidence="2">
    <location>
        <begin position="17"/>
        <end position="32"/>
    </location>
</feature>
<feature type="compositionally biased region" description="Polar residues" evidence="2">
    <location>
        <begin position="396"/>
        <end position="408"/>
    </location>
</feature>
<accession>A0A0C3LJ55</accession>
<dbReference type="STRING" id="1051891.A0A0C3LJ55"/>
<evidence type="ECO:0000313" key="4">
    <source>
        <dbReference type="Proteomes" id="UP000054248"/>
    </source>
</evidence>
<feature type="compositionally biased region" description="Low complexity" evidence="2">
    <location>
        <begin position="42"/>
        <end position="75"/>
    </location>
</feature>
<keyword evidence="4" id="KW-1185">Reference proteome</keyword>
<dbReference type="Proteomes" id="UP000054248">
    <property type="component" value="Unassembled WGS sequence"/>
</dbReference>
<feature type="compositionally biased region" description="Low complexity" evidence="2">
    <location>
        <begin position="367"/>
        <end position="377"/>
    </location>
</feature>
<sequence>MKKTVIKRRKRVAAAGSRNNNDGASPTPTQQPIIYPATGQVAGMNTAEQAAAEALASWGGPASQQSGQQSTPQSGVEDDGGEGPKKKKVKRAPKKPKDTAAGPAQEKADESMDVDQHPVGGTSRAAAEYRQPVAIRHPVVAARSNDDGFLPRFASPSAQGQGVELPPLIPNLLRGNPEEGGAGTSSRGYSPSPLASLGRGSSSPMVHSHNQLPPIFPSSSQPRHHSYSDQGHPLRRSPPESLLHPPGIGPSSRSTSAQSGASSRHSPPAGDYHSAPHGYVPSVAELERHYEELRQERMRLEDMVHKTSRLMEGVKRGIDEMRGANSLPPPAISSGIDMANAPQTALSPRPISAMSRPLSRMGPPSRPASALAHASPPSAVPLPRRERESSGEKIWVTTTANESSSREN</sequence>
<feature type="compositionally biased region" description="Low complexity" evidence="2">
    <location>
        <begin position="249"/>
        <end position="267"/>
    </location>
</feature>
<feature type="compositionally biased region" description="Basic residues" evidence="2">
    <location>
        <begin position="1"/>
        <end position="12"/>
    </location>
</feature>
<gene>
    <name evidence="3" type="ORF">M407DRAFT_150516</name>
</gene>
<evidence type="ECO:0000313" key="3">
    <source>
        <dbReference type="EMBL" id="KIO34073.1"/>
    </source>
</evidence>
<dbReference type="AlphaFoldDB" id="A0A0C3LJ55"/>
<keyword evidence="1" id="KW-0175">Coiled coil</keyword>
<feature type="compositionally biased region" description="Basic residues" evidence="2">
    <location>
        <begin position="85"/>
        <end position="94"/>
    </location>
</feature>
<dbReference type="EMBL" id="KN822944">
    <property type="protein sequence ID" value="KIO34073.1"/>
    <property type="molecule type" value="Genomic_DNA"/>
</dbReference>
<evidence type="ECO:0000256" key="1">
    <source>
        <dbReference type="SAM" id="Coils"/>
    </source>
</evidence>
<feature type="region of interest" description="Disordered" evidence="2">
    <location>
        <begin position="320"/>
        <end position="408"/>
    </location>
</feature>
<feature type="region of interest" description="Disordered" evidence="2">
    <location>
        <begin position="146"/>
        <end position="280"/>
    </location>
</feature>
<name>A0A0C3LJ55_9AGAM</name>
<reference evidence="3 4" key="1">
    <citation type="submission" date="2014-04" db="EMBL/GenBank/DDBJ databases">
        <authorList>
            <consortium name="DOE Joint Genome Institute"/>
            <person name="Kuo A."/>
            <person name="Girlanda M."/>
            <person name="Perotto S."/>
            <person name="Kohler A."/>
            <person name="Nagy L.G."/>
            <person name="Floudas D."/>
            <person name="Copeland A."/>
            <person name="Barry K.W."/>
            <person name="Cichocki N."/>
            <person name="Veneault-Fourrey C."/>
            <person name="LaButti K."/>
            <person name="Lindquist E.A."/>
            <person name="Lipzen A."/>
            <person name="Lundell T."/>
            <person name="Morin E."/>
            <person name="Murat C."/>
            <person name="Sun H."/>
            <person name="Tunlid A."/>
            <person name="Henrissat B."/>
            <person name="Grigoriev I.V."/>
            <person name="Hibbett D.S."/>
            <person name="Martin F."/>
            <person name="Nordberg H.P."/>
            <person name="Cantor M.N."/>
            <person name="Hua S.X."/>
        </authorList>
    </citation>
    <scope>NUCLEOTIDE SEQUENCE [LARGE SCALE GENOMIC DNA]</scope>
    <source>
        <strain evidence="3 4">MUT 4182</strain>
    </source>
</reference>
<evidence type="ECO:0000256" key="2">
    <source>
        <dbReference type="SAM" id="MobiDB-lite"/>
    </source>
</evidence>
<organism evidence="3 4">
    <name type="scientific">Tulasnella calospora MUT 4182</name>
    <dbReference type="NCBI Taxonomy" id="1051891"/>
    <lineage>
        <taxon>Eukaryota</taxon>
        <taxon>Fungi</taxon>
        <taxon>Dikarya</taxon>
        <taxon>Basidiomycota</taxon>
        <taxon>Agaricomycotina</taxon>
        <taxon>Agaricomycetes</taxon>
        <taxon>Cantharellales</taxon>
        <taxon>Tulasnellaceae</taxon>
        <taxon>Tulasnella</taxon>
    </lineage>
</organism>
<reference evidence="4" key="2">
    <citation type="submission" date="2015-01" db="EMBL/GenBank/DDBJ databases">
        <title>Evolutionary Origins and Diversification of the Mycorrhizal Mutualists.</title>
        <authorList>
            <consortium name="DOE Joint Genome Institute"/>
            <consortium name="Mycorrhizal Genomics Consortium"/>
            <person name="Kohler A."/>
            <person name="Kuo A."/>
            <person name="Nagy L.G."/>
            <person name="Floudas D."/>
            <person name="Copeland A."/>
            <person name="Barry K.W."/>
            <person name="Cichocki N."/>
            <person name="Veneault-Fourrey C."/>
            <person name="LaButti K."/>
            <person name="Lindquist E.A."/>
            <person name="Lipzen A."/>
            <person name="Lundell T."/>
            <person name="Morin E."/>
            <person name="Murat C."/>
            <person name="Riley R."/>
            <person name="Ohm R."/>
            <person name="Sun H."/>
            <person name="Tunlid A."/>
            <person name="Henrissat B."/>
            <person name="Grigoriev I.V."/>
            <person name="Hibbett D.S."/>
            <person name="Martin F."/>
        </authorList>
    </citation>
    <scope>NUCLEOTIDE SEQUENCE [LARGE SCALE GENOMIC DNA]</scope>
    <source>
        <strain evidence="4">MUT 4182</strain>
    </source>
</reference>
<protein>
    <submittedName>
        <fullName evidence="3">Uncharacterized protein</fullName>
    </submittedName>
</protein>
<feature type="compositionally biased region" description="Polar residues" evidence="2">
    <location>
        <begin position="199"/>
        <end position="221"/>
    </location>
</feature>
<dbReference type="OrthoDB" id="515401at2759"/>
<feature type="region of interest" description="Disordered" evidence="2">
    <location>
        <begin position="1"/>
        <end position="133"/>
    </location>
</feature>
<proteinExistence type="predicted"/>
<feature type="compositionally biased region" description="Basic and acidic residues" evidence="2">
    <location>
        <begin position="106"/>
        <end position="116"/>
    </location>
</feature>